<gene>
    <name evidence="1" type="ORF">FHR75_004480</name>
</gene>
<dbReference type="Proteomes" id="UP000533269">
    <property type="component" value="Unassembled WGS sequence"/>
</dbReference>
<dbReference type="InterPro" id="IPR056510">
    <property type="entry name" value="WapI"/>
</dbReference>
<dbReference type="RefSeq" id="WP_183393231.1">
    <property type="nucleotide sequence ID" value="NZ_JACHVY010000012.1"/>
</dbReference>
<evidence type="ECO:0000313" key="1">
    <source>
        <dbReference type="EMBL" id="MBB2903637.1"/>
    </source>
</evidence>
<dbReference type="AlphaFoldDB" id="A0A7W4TRG3"/>
<dbReference type="EMBL" id="JACHVY010000012">
    <property type="protein sequence ID" value="MBB2903637.1"/>
    <property type="molecule type" value="Genomic_DNA"/>
</dbReference>
<organism evidence="1 2">
    <name type="scientific">Kineococcus radiotolerans</name>
    <dbReference type="NCBI Taxonomy" id="131568"/>
    <lineage>
        <taxon>Bacteria</taxon>
        <taxon>Bacillati</taxon>
        <taxon>Actinomycetota</taxon>
        <taxon>Actinomycetes</taxon>
        <taxon>Kineosporiales</taxon>
        <taxon>Kineosporiaceae</taxon>
        <taxon>Kineococcus</taxon>
    </lineage>
</organism>
<sequence length="165" mass="18314">MQLTSTDGAAFELRPSGYEYPDLTTPGEPDANWLFLHGTVRTAAGESWMFEGPDLSTWEAKELLDWLHAAAEGRLEPSDDPGSDMVTSTLMFIEPNLAFSIAAVEGEHTTLRVHLSLEAEAGRPGWTAEPRPRIYEYSVPLRVDRAQLLTAAEQWSRDIAPFPAR</sequence>
<comment type="caution">
    <text evidence="1">The sequence shown here is derived from an EMBL/GenBank/DDBJ whole genome shotgun (WGS) entry which is preliminary data.</text>
</comment>
<accession>A0A7W4TRG3</accession>
<reference evidence="1 2" key="1">
    <citation type="submission" date="2020-08" db="EMBL/GenBank/DDBJ databases">
        <title>The Agave Microbiome: Exploring the role of microbial communities in plant adaptations to desert environments.</title>
        <authorList>
            <person name="Partida-Martinez L.P."/>
        </authorList>
    </citation>
    <scope>NUCLEOTIDE SEQUENCE [LARGE SCALE GENOMIC DNA]</scope>
    <source>
        <strain evidence="1 2">AS2.23</strain>
    </source>
</reference>
<reference evidence="1 2" key="2">
    <citation type="submission" date="2020-08" db="EMBL/GenBank/DDBJ databases">
        <authorList>
            <person name="Partida-Martinez L."/>
            <person name="Huntemann M."/>
            <person name="Clum A."/>
            <person name="Wang J."/>
            <person name="Palaniappan K."/>
            <person name="Ritter S."/>
            <person name="Chen I.-M."/>
            <person name="Stamatis D."/>
            <person name="Reddy T."/>
            <person name="O'Malley R."/>
            <person name="Daum C."/>
            <person name="Shapiro N."/>
            <person name="Ivanova N."/>
            <person name="Kyrpides N."/>
            <person name="Woyke T."/>
        </authorList>
    </citation>
    <scope>NUCLEOTIDE SEQUENCE [LARGE SCALE GENOMIC DNA]</scope>
    <source>
        <strain evidence="1 2">AS2.23</strain>
    </source>
</reference>
<proteinExistence type="predicted"/>
<evidence type="ECO:0000313" key="2">
    <source>
        <dbReference type="Proteomes" id="UP000533269"/>
    </source>
</evidence>
<dbReference type="Pfam" id="PF24716">
    <property type="entry name" value="WapI"/>
    <property type="match status" value="1"/>
</dbReference>
<name>A0A7W4TRG3_KINRA</name>
<protein>
    <submittedName>
        <fullName evidence="1">Uncharacterized protein</fullName>
    </submittedName>
</protein>